<reference evidence="2" key="1">
    <citation type="journal article" date="2019" name="Int. J. Syst. Evol. Microbiol.">
        <title>The Global Catalogue of Microorganisms (GCM) 10K type strain sequencing project: providing services to taxonomists for standard genome sequencing and annotation.</title>
        <authorList>
            <consortium name="The Broad Institute Genomics Platform"/>
            <consortium name="The Broad Institute Genome Sequencing Center for Infectious Disease"/>
            <person name="Wu L."/>
            <person name="Ma J."/>
        </authorList>
    </citation>
    <scope>NUCLEOTIDE SEQUENCE [LARGE SCALE GENOMIC DNA]</scope>
    <source>
        <strain evidence="2">CGMCC 1.13574</strain>
    </source>
</reference>
<evidence type="ECO:0000313" key="1">
    <source>
        <dbReference type="EMBL" id="MFC4727341.1"/>
    </source>
</evidence>
<dbReference type="InterPro" id="IPR047677">
    <property type="entry name" value="GDCCVxC"/>
</dbReference>
<dbReference type="Proteomes" id="UP001595892">
    <property type="component" value="Unassembled WGS sequence"/>
</dbReference>
<gene>
    <name evidence="1" type="ORF">ACFO3Q_04055</name>
</gene>
<accession>A0ABV9NHC2</accession>
<organism evidence="1 2">
    <name type="scientific">Coralloluteibacterium thermophilum</name>
    <dbReference type="NCBI Taxonomy" id="2707049"/>
    <lineage>
        <taxon>Bacteria</taxon>
        <taxon>Pseudomonadati</taxon>
        <taxon>Pseudomonadota</taxon>
        <taxon>Gammaproteobacteria</taxon>
        <taxon>Lysobacterales</taxon>
        <taxon>Lysobacteraceae</taxon>
        <taxon>Coralloluteibacterium</taxon>
    </lineage>
</organism>
<protein>
    <submittedName>
        <fullName evidence="1">GDCCVxC domain-containing (Seleno)protein</fullName>
    </submittedName>
</protein>
<sequence length="71" mass="7783">MVADLQLQSMLTCPECRHQASEMMPTTACQFFYECPGCSTVLRPKPGDCCVFCSYGTVPCPPIQQQNPCCG</sequence>
<comment type="caution">
    <text evidence="1">The sequence shown here is derived from an EMBL/GenBank/DDBJ whole genome shotgun (WGS) entry which is preliminary data.</text>
</comment>
<dbReference type="EMBL" id="JBHSGG010000008">
    <property type="protein sequence ID" value="MFC4727341.1"/>
    <property type="molecule type" value="Genomic_DNA"/>
</dbReference>
<evidence type="ECO:0000313" key="2">
    <source>
        <dbReference type="Proteomes" id="UP001595892"/>
    </source>
</evidence>
<keyword evidence="2" id="KW-1185">Reference proteome</keyword>
<dbReference type="NCBIfam" id="NF041374">
    <property type="entry name" value="GDCCVxC"/>
    <property type="match status" value="1"/>
</dbReference>
<proteinExistence type="predicted"/>
<name>A0ABV9NHC2_9GAMM</name>
<dbReference type="RefSeq" id="WP_322109198.1">
    <property type="nucleotide sequence ID" value="NZ_JBHSGG010000008.1"/>
</dbReference>